<sequence length="406" mass="47216">MPASKTQQATSASDTSIGFDYQFYQFFLLLLDLRHGEEIGLEEKDDVHVDLADGTQLLIQTKHTVQINATGQAINLTERDKDLWKTLSNWTKVISDQSDAKAFLKLTTFQLSTNKQAVTNPFVLNIIRLQNGDIKIKDFKDYLKELAKNTEDATIKDYIDRFRGMASELLTLFAKKIAFQLNHDDLISAIKMRLLEKIHIKERVDDVYRNLHSELRDTNYLNVKADIKNVISFERFNQKFGKCFQVAISTKLPIRDLPYILPDHPEQQLFIRQFLDIGDMSATEKDVIIAYTTQMLQLLNNLKEWESNGDFLESDRKKFNKETSLIQQTAFKATFRRIKAKIEGGQNLDDLDDEIKTSAVSLLDEMRRQILQFDETQLSLELSHGHFYLLTEESEIGWHMDWKNRY</sequence>
<evidence type="ECO:0000313" key="1">
    <source>
        <dbReference type="EMBL" id="AYL97993.1"/>
    </source>
</evidence>
<dbReference type="Proteomes" id="UP000270046">
    <property type="component" value="Chromosome"/>
</dbReference>
<dbReference type="AlphaFoldDB" id="A0A494W2L9"/>
<dbReference type="KEGG" id="muh:HYN43_023070"/>
<reference evidence="1 2" key="1">
    <citation type="submission" date="2018-10" db="EMBL/GenBank/DDBJ databases">
        <title>Genome sequencing of Mucilaginibacter sp. HYN0043.</title>
        <authorList>
            <person name="Kim M."/>
            <person name="Yi H."/>
        </authorList>
    </citation>
    <scope>NUCLEOTIDE SEQUENCE [LARGE SCALE GENOMIC DNA]</scope>
    <source>
        <strain evidence="1 2">HYN0043</strain>
    </source>
</reference>
<evidence type="ECO:0008006" key="3">
    <source>
        <dbReference type="Google" id="ProtNLM"/>
    </source>
</evidence>
<name>A0A494W2L9_9SPHI</name>
<protein>
    <recommendedName>
        <fullName evidence="3">DUF4297 domain-containing protein</fullName>
    </recommendedName>
</protein>
<evidence type="ECO:0000313" key="2">
    <source>
        <dbReference type="Proteomes" id="UP000270046"/>
    </source>
</evidence>
<organism evidence="1 2">
    <name type="scientific">Mucilaginibacter celer</name>
    <dbReference type="NCBI Taxonomy" id="2305508"/>
    <lineage>
        <taxon>Bacteria</taxon>
        <taxon>Pseudomonadati</taxon>
        <taxon>Bacteroidota</taxon>
        <taxon>Sphingobacteriia</taxon>
        <taxon>Sphingobacteriales</taxon>
        <taxon>Sphingobacteriaceae</taxon>
        <taxon>Mucilaginibacter</taxon>
    </lineage>
</organism>
<gene>
    <name evidence="1" type="ORF">HYN43_023070</name>
</gene>
<keyword evidence="2" id="KW-1185">Reference proteome</keyword>
<proteinExistence type="predicted"/>
<dbReference type="OrthoDB" id="2786695at2"/>
<dbReference type="RefSeq" id="WP_119406275.1">
    <property type="nucleotide sequence ID" value="NZ_CP032869.1"/>
</dbReference>
<dbReference type="EMBL" id="CP032869">
    <property type="protein sequence ID" value="AYL97993.1"/>
    <property type="molecule type" value="Genomic_DNA"/>
</dbReference>
<accession>A0A494W2L9</accession>